<feature type="domain" description="Beta-lactamase-related" evidence="1">
    <location>
        <begin position="12"/>
        <end position="381"/>
    </location>
</feature>
<proteinExistence type="predicted"/>
<dbReference type="Pfam" id="PF00144">
    <property type="entry name" value="Beta-lactamase"/>
    <property type="match status" value="1"/>
</dbReference>
<dbReference type="PANTHER" id="PTHR43283:SF3">
    <property type="entry name" value="BETA-LACTAMASE FAMILY PROTEIN (AFU_ORTHOLOGUE AFUA_5G07500)"/>
    <property type="match status" value="1"/>
</dbReference>
<evidence type="ECO:0000259" key="1">
    <source>
        <dbReference type="Pfam" id="PF00144"/>
    </source>
</evidence>
<comment type="caution">
    <text evidence="2">The sequence shown here is derived from an EMBL/GenBank/DDBJ whole genome shotgun (WGS) entry which is preliminary data.</text>
</comment>
<dbReference type="InterPro" id="IPR001466">
    <property type="entry name" value="Beta-lactam-related"/>
</dbReference>
<dbReference type="EMBL" id="JAFIQS010000009">
    <property type="protein sequence ID" value="KAG5165978.1"/>
    <property type="molecule type" value="Genomic_DNA"/>
</dbReference>
<gene>
    <name evidence="2" type="ORF">JR316_009567</name>
</gene>
<dbReference type="Gene3D" id="3.40.710.10">
    <property type="entry name" value="DD-peptidase/beta-lactamase superfamily"/>
    <property type="match status" value="1"/>
</dbReference>
<protein>
    <recommendedName>
        <fullName evidence="1">Beta-lactamase-related domain-containing protein</fullName>
    </recommendedName>
</protein>
<sequence>MAKLTESGKQALDNLFARASQEKKIPGFVFGASNLDGEIYFNATGFKVIDDPNSGEITPDSVYWICSQTKFIVHLAALRLIEQEKLGKETPVSDFFPEFATPVILDDILSPSPSFRPASSPILVKHLLNFSSGLFYPPFPDPTRNLPPAYTNSYKDAEDPFAEFFRLLKGDYPGIPIKFEPGTDFAYGYSADVLGFIVEKIVGKTMEEHLQETIFGPLGMGSSFFRTPKIIEKEITMSYREADGTLVPWNNQLKLIERDPQNVTLFMGGVGIYCSFRDYLTLLRHIHQLRDGKISTGIISQETAKELFVPTLTEAGSKSLDLFTRIFPGGQWSVGLAVCSLDWPKRRKRGTAFWSGWAGSYFFIDPDTGISVVFGTQLAPSRDPEVIKLFGQLEETLYAGLEA</sequence>
<dbReference type="AlphaFoldDB" id="A0A8H8CHS6"/>
<accession>A0A8H8CHS6</accession>
<name>A0A8H8CHS6_PSICU</name>
<dbReference type="InterPro" id="IPR012338">
    <property type="entry name" value="Beta-lactam/transpept-like"/>
</dbReference>
<organism evidence="2">
    <name type="scientific">Psilocybe cubensis</name>
    <name type="common">Psychedelic mushroom</name>
    <name type="synonym">Stropharia cubensis</name>
    <dbReference type="NCBI Taxonomy" id="181762"/>
    <lineage>
        <taxon>Eukaryota</taxon>
        <taxon>Fungi</taxon>
        <taxon>Dikarya</taxon>
        <taxon>Basidiomycota</taxon>
        <taxon>Agaricomycotina</taxon>
        <taxon>Agaricomycetes</taxon>
        <taxon>Agaricomycetidae</taxon>
        <taxon>Agaricales</taxon>
        <taxon>Agaricineae</taxon>
        <taxon>Strophariaceae</taxon>
        <taxon>Psilocybe</taxon>
    </lineage>
</organism>
<evidence type="ECO:0000313" key="2">
    <source>
        <dbReference type="EMBL" id="KAG5165978.1"/>
    </source>
</evidence>
<dbReference type="InterPro" id="IPR050789">
    <property type="entry name" value="Diverse_Enzym_Activities"/>
</dbReference>
<dbReference type="SUPFAM" id="SSF56601">
    <property type="entry name" value="beta-lactamase/transpeptidase-like"/>
    <property type="match status" value="1"/>
</dbReference>
<dbReference type="PANTHER" id="PTHR43283">
    <property type="entry name" value="BETA-LACTAMASE-RELATED"/>
    <property type="match status" value="1"/>
</dbReference>
<reference evidence="2" key="1">
    <citation type="submission" date="2021-02" db="EMBL/GenBank/DDBJ databases">
        <title>Psilocybe cubensis genome.</title>
        <authorList>
            <person name="Mckernan K.J."/>
            <person name="Crawford S."/>
            <person name="Trippe A."/>
            <person name="Kane L.T."/>
            <person name="Mclaughlin S."/>
        </authorList>
    </citation>
    <scope>NUCLEOTIDE SEQUENCE [LARGE SCALE GENOMIC DNA]</scope>
    <source>
        <strain evidence="2">MGC-MH-2018</strain>
    </source>
</reference>